<keyword evidence="13 19" id="KW-0472">Membrane</keyword>
<evidence type="ECO:0000256" key="16">
    <source>
        <dbReference type="ARBA" id="ARBA00032853"/>
    </source>
</evidence>
<keyword evidence="11 19" id="KW-0460">Magnesium</keyword>
<name>A0A0H5P4M0_NOCFR</name>
<keyword evidence="10 19" id="KW-0812">Transmembrane</keyword>
<evidence type="ECO:0000256" key="19">
    <source>
        <dbReference type="HAMAP-Rule" id="MF_00719"/>
    </source>
</evidence>
<keyword evidence="7 19" id="KW-1003">Cell membrane</keyword>
<dbReference type="AlphaFoldDB" id="A0A0H5P4M0"/>
<dbReference type="GO" id="GO:0009236">
    <property type="term" value="P:cobalamin biosynthetic process"/>
    <property type="evidence" value="ECO:0007669"/>
    <property type="project" value="UniProtKB-UniRule"/>
</dbReference>
<dbReference type="RefSeq" id="WP_060592577.1">
    <property type="nucleotide sequence ID" value="NZ_CP031418.1"/>
</dbReference>
<organism evidence="20 21">
    <name type="scientific">Nocardia farcinica</name>
    <dbReference type="NCBI Taxonomy" id="37329"/>
    <lineage>
        <taxon>Bacteria</taxon>
        <taxon>Bacillati</taxon>
        <taxon>Actinomycetota</taxon>
        <taxon>Actinomycetes</taxon>
        <taxon>Mycobacteriales</taxon>
        <taxon>Nocardiaceae</taxon>
        <taxon>Nocardia</taxon>
    </lineage>
</organism>
<evidence type="ECO:0000256" key="12">
    <source>
        <dbReference type="ARBA" id="ARBA00022989"/>
    </source>
</evidence>
<feature type="transmembrane region" description="Helical" evidence="19">
    <location>
        <begin position="37"/>
        <end position="56"/>
    </location>
</feature>
<protein>
    <recommendedName>
        <fullName evidence="6 19">Adenosylcobinamide-GDP ribazoletransferase</fullName>
        <ecNumber evidence="5 19">2.7.8.26</ecNumber>
    </recommendedName>
    <alternativeName>
        <fullName evidence="16 19">Cobalamin synthase</fullName>
    </alternativeName>
    <alternativeName>
        <fullName evidence="15 19">Cobalamin-5'-phosphate synthase</fullName>
    </alternativeName>
</protein>
<evidence type="ECO:0000256" key="11">
    <source>
        <dbReference type="ARBA" id="ARBA00022842"/>
    </source>
</evidence>
<dbReference type="InterPro" id="IPR003805">
    <property type="entry name" value="CobS"/>
</dbReference>
<evidence type="ECO:0000256" key="3">
    <source>
        <dbReference type="ARBA" id="ARBA00004663"/>
    </source>
</evidence>
<feature type="transmembrane region" description="Helical" evidence="19">
    <location>
        <begin position="117"/>
        <end position="139"/>
    </location>
</feature>
<feature type="transmembrane region" description="Helical" evidence="19">
    <location>
        <begin position="236"/>
        <end position="257"/>
    </location>
</feature>
<evidence type="ECO:0000256" key="18">
    <source>
        <dbReference type="ARBA" id="ARBA00049504"/>
    </source>
</evidence>
<evidence type="ECO:0000256" key="9">
    <source>
        <dbReference type="ARBA" id="ARBA00022679"/>
    </source>
</evidence>
<dbReference type="NCBIfam" id="NF001279">
    <property type="entry name" value="PRK00235.2-1"/>
    <property type="match status" value="1"/>
</dbReference>
<dbReference type="GO" id="GO:0051073">
    <property type="term" value="F:adenosylcobinamide-GDP ribazoletransferase activity"/>
    <property type="evidence" value="ECO:0007669"/>
    <property type="project" value="UniProtKB-UniRule"/>
</dbReference>
<dbReference type="EMBL" id="LN868938">
    <property type="protein sequence ID" value="CRY77466.1"/>
    <property type="molecule type" value="Genomic_DNA"/>
</dbReference>
<comment type="function">
    <text evidence="14 19">Joins adenosylcobinamide-GDP and alpha-ribazole to generate adenosylcobalamin (Ado-cobalamin). Also synthesizes adenosylcobalamin 5'-phosphate from adenosylcobinamide-GDP and alpha-ribazole 5'-phosphate.</text>
</comment>
<accession>A0A0H5P4M0</accession>
<comment type="catalytic activity">
    <reaction evidence="18 19">
        <text>alpha-ribazole 5'-phosphate + adenosylcob(III)inamide-GDP = adenosylcob(III)alamin 5'-phosphate + GMP + H(+)</text>
        <dbReference type="Rhea" id="RHEA:23560"/>
        <dbReference type="ChEBI" id="CHEBI:15378"/>
        <dbReference type="ChEBI" id="CHEBI:57918"/>
        <dbReference type="ChEBI" id="CHEBI:58115"/>
        <dbReference type="ChEBI" id="CHEBI:60487"/>
        <dbReference type="ChEBI" id="CHEBI:60493"/>
        <dbReference type="EC" id="2.7.8.26"/>
    </reaction>
</comment>
<comment type="similarity">
    <text evidence="4 19">Belongs to the CobS family.</text>
</comment>
<dbReference type="GO" id="GO:0008818">
    <property type="term" value="F:cobalamin 5'-phosphate synthase activity"/>
    <property type="evidence" value="ECO:0007669"/>
    <property type="project" value="UniProtKB-UniRule"/>
</dbReference>
<dbReference type="GO" id="GO:0005886">
    <property type="term" value="C:plasma membrane"/>
    <property type="evidence" value="ECO:0007669"/>
    <property type="project" value="UniProtKB-SubCell"/>
</dbReference>
<comment type="pathway">
    <text evidence="3 19">Cofactor biosynthesis; adenosylcobalamin biosynthesis; adenosylcobalamin from cob(II)yrinate a,c-diamide: step 7/7.</text>
</comment>
<evidence type="ECO:0000256" key="14">
    <source>
        <dbReference type="ARBA" id="ARBA00025228"/>
    </source>
</evidence>
<evidence type="ECO:0000256" key="10">
    <source>
        <dbReference type="ARBA" id="ARBA00022692"/>
    </source>
</evidence>
<sequence length="259" mass="25741">MTAPGRRVSWPDGLRLAFSWLTVLPVRGPEEVDRAGAARAIALAPVVGVVLGAAAAGLTWSLVAAGLSTGLAALLTVGALAVATRGMHLDGLADTADGLGSYGPPERARQIMKGGDVGPFGVAAIAFAVGVPALAFGTAAAEGRWLAIGLAVALGRVVVVLACRRAPAAPGTGFGSLVAATQHPATGVVWTVLAAVCAVFAVPGRAWLGPLVVLVAVAAALLLVRHCVRRFEGLSGDVLGAAIETTVAVAAVGFSMVTH</sequence>
<feature type="transmembrane region" description="Helical" evidence="19">
    <location>
        <begin position="145"/>
        <end position="163"/>
    </location>
</feature>
<evidence type="ECO:0000256" key="6">
    <source>
        <dbReference type="ARBA" id="ARBA00015850"/>
    </source>
</evidence>
<evidence type="ECO:0000313" key="21">
    <source>
        <dbReference type="Proteomes" id="UP000057820"/>
    </source>
</evidence>
<dbReference type="KEGG" id="nfr:ERS450000_02415"/>
<dbReference type="Pfam" id="PF02654">
    <property type="entry name" value="CobS"/>
    <property type="match status" value="1"/>
</dbReference>
<comment type="subcellular location">
    <subcellularLocation>
        <location evidence="2 19">Cell membrane</location>
        <topology evidence="2 19">Multi-pass membrane protein</topology>
    </subcellularLocation>
</comment>
<evidence type="ECO:0000256" key="1">
    <source>
        <dbReference type="ARBA" id="ARBA00001946"/>
    </source>
</evidence>
<evidence type="ECO:0000256" key="4">
    <source>
        <dbReference type="ARBA" id="ARBA00010561"/>
    </source>
</evidence>
<dbReference type="Proteomes" id="UP000057820">
    <property type="component" value="Chromosome 1"/>
</dbReference>
<gene>
    <name evidence="19" type="primary">cobS</name>
    <name evidence="20" type="ORF">ERS450000_02415</name>
</gene>
<reference evidence="21" key="1">
    <citation type="submission" date="2015-03" db="EMBL/GenBank/DDBJ databases">
        <authorList>
            <consortium name="Pathogen Informatics"/>
        </authorList>
    </citation>
    <scope>NUCLEOTIDE SEQUENCE [LARGE SCALE GENOMIC DNA]</scope>
    <source>
        <strain evidence="21">NCTC11134</strain>
    </source>
</reference>
<evidence type="ECO:0000256" key="8">
    <source>
        <dbReference type="ARBA" id="ARBA00022573"/>
    </source>
</evidence>
<keyword evidence="12 19" id="KW-1133">Transmembrane helix</keyword>
<dbReference type="PANTHER" id="PTHR34148:SF1">
    <property type="entry name" value="ADENOSYLCOBINAMIDE-GDP RIBAZOLETRANSFERASE"/>
    <property type="match status" value="1"/>
</dbReference>
<evidence type="ECO:0000313" key="20">
    <source>
        <dbReference type="EMBL" id="CRY77466.1"/>
    </source>
</evidence>
<dbReference type="PANTHER" id="PTHR34148">
    <property type="entry name" value="ADENOSYLCOBINAMIDE-GDP RIBAZOLETRANSFERASE"/>
    <property type="match status" value="1"/>
</dbReference>
<evidence type="ECO:0000256" key="2">
    <source>
        <dbReference type="ARBA" id="ARBA00004651"/>
    </source>
</evidence>
<dbReference type="EC" id="2.7.8.26" evidence="5 19"/>
<keyword evidence="9 19" id="KW-0808">Transferase</keyword>
<evidence type="ECO:0000256" key="7">
    <source>
        <dbReference type="ARBA" id="ARBA00022475"/>
    </source>
</evidence>
<dbReference type="HAMAP" id="MF_00719">
    <property type="entry name" value="CobS"/>
    <property type="match status" value="1"/>
</dbReference>
<feature type="transmembrane region" description="Helical" evidence="19">
    <location>
        <begin position="184"/>
        <end position="201"/>
    </location>
</feature>
<evidence type="ECO:0000256" key="17">
    <source>
        <dbReference type="ARBA" id="ARBA00048623"/>
    </source>
</evidence>
<comment type="cofactor">
    <cofactor evidence="1 19">
        <name>Mg(2+)</name>
        <dbReference type="ChEBI" id="CHEBI:18420"/>
    </cofactor>
</comment>
<feature type="transmembrane region" description="Helical" evidence="19">
    <location>
        <begin position="207"/>
        <end position="224"/>
    </location>
</feature>
<evidence type="ECO:0000256" key="15">
    <source>
        <dbReference type="ARBA" id="ARBA00032605"/>
    </source>
</evidence>
<comment type="catalytic activity">
    <reaction evidence="17 19">
        <text>alpha-ribazole + adenosylcob(III)inamide-GDP = adenosylcob(III)alamin + GMP + H(+)</text>
        <dbReference type="Rhea" id="RHEA:16049"/>
        <dbReference type="ChEBI" id="CHEBI:10329"/>
        <dbReference type="ChEBI" id="CHEBI:15378"/>
        <dbReference type="ChEBI" id="CHEBI:18408"/>
        <dbReference type="ChEBI" id="CHEBI:58115"/>
        <dbReference type="ChEBI" id="CHEBI:60487"/>
        <dbReference type="EC" id="2.7.8.26"/>
    </reaction>
</comment>
<dbReference type="UniPathway" id="UPA00148">
    <property type="reaction ID" value="UER00238"/>
</dbReference>
<keyword evidence="8 19" id="KW-0169">Cobalamin biosynthesis</keyword>
<evidence type="ECO:0000256" key="13">
    <source>
        <dbReference type="ARBA" id="ARBA00023136"/>
    </source>
</evidence>
<feature type="transmembrane region" description="Helical" evidence="19">
    <location>
        <begin position="62"/>
        <end position="83"/>
    </location>
</feature>
<proteinExistence type="inferred from homology"/>
<evidence type="ECO:0000256" key="5">
    <source>
        <dbReference type="ARBA" id="ARBA00013200"/>
    </source>
</evidence>